<sequence length="126" mass="13247">MEAATGMARSPYTTAQQREGATPTLTSSGLSWLFQGSSLPFIGLGLAALALALALGVSNPRQCLITIDGAGAILQGCGEIQDLPAVINALHYAKGLSYPNIRNCEYGYHEHCEQVRSCEHASLDGP</sequence>
<reference evidence="15 16" key="1">
    <citation type="journal article" date="2008" name="Arch. Virol.">
        <title>Complete nucleotide sequence of a new potexvirus, "Phaius virus X", isolated from Phaius flavus Lindl.</title>
        <authorList>
            <person name="Kawakami K."/>
            <person name="Fuji S."/>
            <person name="Miyoshi K."/>
        </authorList>
    </citation>
    <scope>NUCLEOTIDE SEQUENCE [LARGE SCALE GENOMIC DNA]</scope>
</reference>
<evidence type="ECO:0000256" key="6">
    <source>
        <dbReference type="ARBA" id="ARBA00022870"/>
    </source>
</evidence>
<evidence type="ECO:0000256" key="5">
    <source>
        <dbReference type="ARBA" id="ARBA00022692"/>
    </source>
</evidence>
<evidence type="ECO:0000256" key="11">
    <source>
        <dbReference type="ARBA" id="ARBA00025270"/>
    </source>
</evidence>
<evidence type="ECO:0000313" key="16">
    <source>
        <dbReference type="Proteomes" id="UP000204265"/>
    </source>
</evidence>
<feature type="compositionally biased region" description="Polar residues" evidence="13">
    <location>
        <begin position="11"/>
        <end position="23"/>
    </location>
</feature>
<dbReference type="RefSeq" id="YP_001655013.1">
    <property type="nucleotide sequence ID" value="NC_010295.1"/>
</dbReference>
<comment type="subcellular location">
    <subcellularLocation>
        <location evidence="1">Host endoplasmic reticulum membrane</location>
    </subcellularLocation>
</comment>
<name>B0I2Z5_9VIRU</name>
<keyword evidence="8" id="KW-0916">Viral movement protein</keyword>
<dbReference type="KEGG" id="vg:5867166"/>
<evidence type="ECO:0000256" key="9">
    <source>
        <dbReference type="ARBA" id="ARBA00023136"/>
    </source>
</evidence>
<dbReference type="EMBL" id="AB353071">
    <property type="protein sequence ID" value="BAG06157.1"/>
    <property type="molecule type" value="Genomic_RNA"/>
</dbReference>
<feature type="transmembrane region" description="Helical" evidence="14">
    <location>
        <begin position="32"/>
        <end position="55"/>
    </location>
</feature>
<evidence type="ECO:0000313" key="15">
    <source>
        <dbReference type="EMBL" id="BAG06157.1"/>
    </source>
</evidence>
<evidence type="ECO:0000256" key="14">
    <source>
        <dbReference type="SAM" id="Phobius"/>
    </source>
</evidence>
<keyword evidence="10" id="KW-1038">Host endoplasmic reticulum</keyword>
<keyword evidence="7 14" id="KW-1133">Transmembrane helix</keyword>
<dbReference type="GO" id="GO:0044167">
    <property type="term" value="C:host cell endoplasmic reticulum membrane"/>
    <property type="evidence" value="ECO:0007669"/>
    <property type="project" value="UniProtKB-SubCell"/>
</dbReference>
<proteinExistence type="inferred from homology"/>
<evidence type="ECO:0000256" key="13">
    <source>
        <dbReference type="SAM" id="MobiDB-lite"/>
    </source>
</evidence>
<evidence type="ECO:0000256" key="1">
    <source>
        <dbReference type="ARBA" id="ARBA00004625"/>
    </source>
</evidence>
<feature type="region of interest" description="Disordered" evidence="13">
    <location>
        <begin position="1"/>
        <end position="23"/>
    </location>
</feature>
<keyword evidence="6" id="KW-1043">Host membrane</keyword>
<evidence type="ECO:0000256" key="10">
    <source>
        <dbReference type="ARBA" id="ARBA00023184"/>
    </source>
</evidence>
<dbReference type="InterPro" id="IPR003411">
    <property type="entry name" value="TGBp3"/>
</dbReference>
<comment type="function">
    <text evidence="11">Plays a role in viral cell-to-cell propagation, by facilitating genome transport to neighboring plant cells through plasmosdesmata. May induce the formation of granular vesicles derived from the Endoplasmic reticulum, which align on actin filaments.</text>
</comment>
<protein>
    <recommendedName>
        <fullName evidence="3">Movement protein TGBp3</fullName>
    </recommendedName>
    <alternativeName>
        <fullName evidence="12">Triple gene block 3 protein</fullName>
    </alternativeName>
</protein>
<keyword evidence="4" id="KW-0813">Transport</keyword>
<evidence type="ECO:0000256" key="12">
    <source>
        <dbReference type="ARBA" id="ARBA00033148"/>
    </source>
</evidence>
<keyword evidence="5 14" id="KW-0812">Transmembrane</keyword>
<dbReference type="Pfam" id="PF02495">
    <property type="entry name" value="TGBp3"/>
    <property type="match status" value="1"/>
</dbReference>
<keyword evidence="9 14" id="KW-0472">Membrane</keyword>
<comment type="similarity">
    <text evidence="2">Belongs to the Tymovirales TGBp3 protein family.</text>
</comment>
<evidence type="ECO:0000256" key="7">
    <source>
        <dbReference type="ARBA" id="ARBA00022989"/>
    </source>
</evidence>
<organism evidence="15 16">
    <name type="scientific">Phaius virus X</name>
    <dbReference type="NCBI Taxonomy" id="457382"/>
    <lineage>
        <taxon>Viruses</taxon>
        <taxon>Riboviria</taxon>
        <taxon>Orthornavirae</taxon>
        <taxon>Kitrinoviricota</taxon>
        <taxon>Alsuviricetes</taxon>
        <taxon>Tymovirales</taxon>
        <taxon>Alphaflexiviridae</taxon>
        <taxon>Potexvirus</taxon>
        <taxon>Potexvirus ecsphaii</taxon>
    </lineage>
</organism>
<dbReference type="GO" id="GO:0046740">
    <property type="term" value="P:transport of virus in host, cell to cell"/>
    <property type="evidence" value="ECO:0007669"/>
    <property type="project" value="UniProtKB-KW"/>
</dbReference>
<dbReference type="Proteomes" id="UP000204265">
    <property type="component" value="Segment"/>
</dbReference>
<evidence type="ECO:0000256" key="3">
    <source>
        <dbReference type="ARBA" id="ARBA00013812"/>
    </source>
</evidence>
<keyword evidence="16" id="KW-1185">Reference proteome</keyword>
<evidence type="ECO:0000256" key="4">
    <source>
        <dbReference type="ARBA" id="ARBA00022448"/>
    </source>
</evidence>
<evidence type="ECO:0000256" key="2">
    <source>
        <dbReference type="ARBA" id="ARBA00010355"/>
    </source>
</evidence>
<accession>B0I2Z5</accession>
<evidence type="ECO:0000256" key="8">
    <source>
        <dbReference type="ARBA" id="ARBA00023031"/>
    </source>
</evidence>
<dbReference type="GeneID" id="5867166"/>